<keyword evidence="2" id="KW-0732">Signal</keyword>
<evidence type="ECO:0000256" key="1">
    <source>
        <dbReference type="SAM" id="Coils"/>
    </source>
</evidence>
<gene>
    <name evidence="3" type="ORF">HGH92_14380</name>
</gene>
<organism evidence="3 4">
    <name type="scientific">Chitinophaga varians</name>
    <dbReference type="NCBI Taxonomy" id="2202339"/>
    <lineage>
        <taxon>Bacteria</taxon>
        <taxon>Pseudomonadati</taxon>
        <taxon>Bacteroidota</taxon>
        <taxon>Chitinophagia</taxon>
        <taxon>Chitinophagales</taxon>
        <taxon>Chitinophagaceae</taxon>
        <taxon>Chitinophaga</taxon>
    </lineage>
</organism>
<proteinExistence type="predicted"/>
<keyword evidence="1" id="KW-0175">Coiled coil</keyword>
<evidence type="ECO:0000256" key="2">
    <source>
        <dbReference type="SAM" id="SignalP"/>
    </source>
</evidence>
<accession>A0A847S1S4</accession>
<dbReference type="RefSeq" id="WP_168871379.1">
    <property type="nucleotide sequence ID" value="NZ_JABAIA010000001.1"/>
</dbReference>
<evidence type="ECO:0000313" key="4">
    <source>
        <dbReference type="Proteomes" id="UP000570474"/>
    </source>
</evidence>
<keyword evidence="4" id="KW-1185">Reference proteome</keyword>
<dbReference type="AlphaFoldDB" id="A0A847S1S4"/>
<dbReference type="EMBL" id="JABAIA010000001">
    <property type="protein sequence ID" value="NLR65501.1"/>
    <property type="molecule type" value="Genomic_DNA"/>
</dbReference>
<dbReference type="Proteomes" id="UP000570474">
    <property type="component" value="Unassembled WGS sequence"/>
</dbReference>
<comment type="caution">
    <text evidence="3">The sequence shown here is derived from an EMBL/GenBank/DDBJ whole genome shotgun (WGS) entry which is preliminary data.</text>
</comment>
<name>A0A847S1S4_9BACT</name>
<evidence type="ECO:0000313" key="3">
    <source>
        <dbReference type="EMBL" id="NLR65501.1"/>
    </source>
</evidence>
<reference evidence="3 4" key="1">
    <citation type="submission" date="2020-04" db="EMBL/GenBank/DDBJ databases">
        <authorList>
            <person name="Yin C."/>
        </authorList>
    </citation>
    <scope>NUCLEOTIDE SEQUENCE [LARGE SCALE GENOMIC DNA]</scope>
    <source>
        <strain evidence="3 4">Ae27</strain>
    </source>
</reference>
<feature type="coiled-coil region" evidence="1">
    <location>
        <begin position="354"/>
        <end position="381"/>
    </location>
</feature>
<protein>
    <submittedName>
        <fullName evidence="3">Uncharacterized protein</fullName>
    </submittedName>
</protein>
<feature type="signal peptide" evidence="2">
    <location>
        <begin position="1"/>
        <end position="20"/>
    </location>
</feature>
<sequence length="385" mass="42372">MKRIACTLLLLAVFSVATYAQTTYTITQDRQPSPTRTYWMNAEIPGSTDDSQGFNYVLLHKSYDSALMDGCFVMGKITGIRGHMGSWNRKWTIEVNTASAYNSDRGSLISYNELASLVTLRYNGQKYLAVMIDNNSMLTEFSFTGYVQNPVLQLAKATEVTEVQPFKQYDPVAAPGGMVVGDASLYPAIYPATSDALIVSTGRTGGMTIRVPTSQQNLFSGGHHITCVSPNFQGGLGISIGQDNSGFIQAFSPTAEQGNIYLNPNGGNVGVGVHDTKGYRLAVAGNMIAERIVVKNQQRWPDYVFAKDYSLPSLQELDAYISQHQHLPDMPSAEAVKEKGIDLEEMNSKLLRKVEELTLYLIQLDKENKELKAEVDTIKASMKKS</sequence>
<feature type="chain" id="PRO_5032324643" evidence="2">
    <location>
        <begin position="21"/>
        <end position="385"/>
    </location>
</feature>